<accession>A0A9X4H714</accession>
<dbReference type="EMBL" id="JAKOAV010000034">
    <property type="protein sequence ID" value="MDF9409563.1"/>
    <property type="molecule type" value="Genomic_DNA"/>
</dbReference>
<dbReference type="AlphaFoldDB" id="A0A9X4H714"/>
<gene>
    <name evidence="1" type="ORF">L7E55_14570</name>
</gene>
<keyword evidence="2" id="KW-1185">Reference proteome</keyword>
<sequence length="59" mass="6751">MCGLPLWYFYSKETPMNKQLEAILKQVDLLPVDQQRELLRILQLLLPAPPSEPGKAQST</sequence>
<protein>
    <submittedName>
        <fullName evidence="1">Uncharacterized protein</fullName>
    </submittedName>
</protein>
<reference evidence="1" key="1">
    <citation type="submission" date="2022-02" db="EMBL/GenBank/DDBJ databases">
        <authorList>
            <person name="Leng L."/>
        </authorList>
    </citation>
    <scope>NUCLEOTIDE SEQUENCE</scope>
    <source>
        <strain evidence="1">JI</strain>
    </source>
</reference>
<proteinExistence type="predicted"/>
<evidence type="ECO:0000313" key="1">
    <source>
        <dbReference type="EMBL" id="MDF9409563.1"/>
    </source>
</evidence>
<organism evidence="1 2">
    <name type="scientific">Pelotomaculum isophthalicicum JI</name>
    <dbReference type="NCBI Taxonomy" id="947010"/>
    <lineage>
        <taxon>Bacteria</taxon>
        <taxon>Bacillati</taxon>
        <taxon>Bacillota</taxon>
        <taxon>Clostridia</taxon>
        <taxon>Eubacteriales</taxon>
        <taxon>Desulfotomaculaceae</taxon>
        <taxon>Pelotomaculum</taxon>
    </lineage>
</organism>
<evidence type="ECO:0000313" key="2">
    <source>
        <dbReference type="Proteomes" id="UP001154312"/>
    </source>
</evidence>
<name>A0A9X4H714_9FIRM</name>
<dbReference type="RefSeq" id="WP_277445047.1">
    <property type="nucleotide sequence ID" value="NZ_JAKOAV010000034.1"/>
</dbReference>
<dbReference type="Proteomes" id="UP001154312">
    <property type="component" value="Unassembled WGS sequence"/>
</dbReference>
<comment type="caution">
    <text evidence="1">The sequence shown here is derived from an EMBL/GenBank/DDBJ whole genome shotgun (WGS) entry which is preliminary data.</text>
</comment>